<dbReference type="SUPFAM" id="SSF56821">
    <property type="entry name" value="Prismane protein-like"/>
    <property type="match status" value="1"/>
</dbReference>
<evidence type="ECO:0000313" key="10">
    <source>
        <dbReference type="EMBL" id="KKM17002.1"/>
    </source>
</evidence>
<evidence type="ECO:0000256" key="9">
    <source>
        <dbReference type="ARBA" id="ARBA00048733"/>
    </source>
</evidence>
<dbReference type="InterPro" id="IPR016099">
    <property type="entry name" value="Prismane-like_a/b-sand"/>
</dbReference>
<sequence>MARGLKIITQKHQDAQSHKIHQAAVSQGMSTVFERFEAQQPQCNFCKQGLSCQLCSDGPCRISEKAPLGVCGASGDLIVVRNLLQLAVIGTAANTYQCRNLANTLKSIGQGKSSLKLKDSVKLQRMCMGLGADVENTSDDELAVFFADFILNEISKPESEPLTLMDSFAVEGRKETWKKEGIYPGGTSNEILTSLSKCMTNINNDPIDLLKSALRLGIANEYVALWGITVIQDVILGTADLTESATNIDCLDPETVNIVANGHQPVFASVVMQKASSEDFQKKAKAAGAAGIKIYGSLCEGQQLMNVSSRDEYSSVFGGQLGNWIQEELFIATGLIDIFMTDLNCTMPSLKEYADKYGTTIITTDPVVRFPDVEALNFDPEKADEQAEQILDKALAGFKSRKADKKRVVNIPEDAAKTMCVAGYTTETVLKMFGNDINTYIDEMKKGNIKGAVAVAGCTTVREGQGGRSIETLTLELIKRDIMVIGAGCCSSTHQNLGMSTRQMAAKAGPRLRAVCERHDVPPIVSYGSCTDVGKILDT</sequence>
<protein>
    <recommendedName>
        <fullName evidence="2">anaerobic carbon-monoxide dehydrogenase</fullName>
        <ecNumber evidence="2">1.2.7.4</ecNumber>
    </recommendedName>
</protein>
<keyword evidence="3" id="KW-0004">4Fe-4S</keyword>
<evidence type="ECO:0000256" key="5">
    <source>
        <dbReference type="ARBA" id="ARBA00022723"/>
    </source>
</evidence>
<dbReference type="GO" id="GO:0043885">
    <property type="term" value="F:anaerobic carbon-monoxide dehydrogenase activity"/>
    <property type="evidence" value="ECO:0007669"/>
    <property type="project" value="UniProtKB-EC"/>
</dbReference>
<dbReference type="EMBL" id="LAZR01014548">
    <property type="protein sequence ID" value="KKM17002.1"/>
    <property type="molecule type" value="Genomic_DNA"/>
</dbReference>
<dbReference type="GO" id="GO:0050418">
    <property type="term" value="F:hydroxylamine reductase activity"/>
    <property type="evidence" value="ECO:0007669"/>
    <property type="project" value="TreeGrafter"/>
</dbReference>
<dbReference type="NCBIfam" id="TIGR01702">
    <property type="entry name" value="CO_DH_cata"/>
    <property type="match status" value="1"/>
</dbReference>
<dbReference type="GO" id="GO:0042542">
    <property type="term" value="P:response to hydrogen peroxide"/>
    <property type="evidence" value="ECO:0007669"/>
    <property type="project" value="TreeGrafter"/>
</dbReference>
<dbReference type="GO" id="GO:0016151">
    <property type="term" value="F:nickel cation binding"/>
    <property type="evidence" value="ECO:0007669"/>
    <property type="project" value="InterPro"/>
</dbReference>
<dbReference type="InterPro" id="IPR004137">
    <property type="entry name" value="HCP/CODH"/>
</dbReference>
<dbReference type="EC" id="1.2.7.4" evidence="2"/>
<dbReference type="PANTHER" id="PTHR30109:SF4">
    <property type="entry name" value="CARBON MONOXIDE DEHYDROGENASE"/>
    <property type="match status" value="1"/>
</dbReference>
<keyword evidence="8" id="KW-0411">Iron-sulfur</keyword>
<dbReference type="InterPro" id="IPR010047">
    <property type="entry name" value="CODH"/>
</dbReference>
<gene>
    <name evidence="10" type="ORF">LCGC14_1680160</name>
</gene>
<proteinExistence type="predicted"/>
<keyword evidence="7" id="KW-0408">Iron</keyword>
<dbReference type="GO" id="GO:0051539">
    <property type="term" value="F:4 iron, 4 sulfur cluster binding"/>
    <property type="evidence" value="ECO:0007669"/>
    <property type="project" value="UniProtKB-KW"/>
</dbReference>
<keyword evidence="6" id="KW-0560">Oxidoreductase</keyword>
<comment type="caution">
    <text evidence="10">The sequence shown here is derived from an EMBL/GenBank/DDBJ whole genome shotgun (WGS) entry which is preliminary data.</text>
</comment>
<comment type="catalytic activity">
    <reaction evidence="9">
        <text>CO + 2 oxidized [2Fe-2S]-[ferredoxin] + H2O = 2 reduced [2Fe-2S]-[ferredoxin] + CO2 + 2 H(+)</text>
        <dbReference type="Rhea" id="RHEA:21040"/>
        <dbReference type="Rhea" id="RHEA-COMP:10000"/>
        <dbReference type="Rhea" id="RHEA-COMP:10001"/>
        <dbReference type="ChEBI" id="CHEBI:15377"/>
        <dbReference type="ChEBI" id="CHEBI:15378"/>
        <dbReference type="ChEBI" id="CHEBI:16526"/>
        <dbReference type="ChEBI" id="CHEBI:17245"/>
        <dbReference type="ChEBI" id="CHEBI:33737"/>
        <dbReference type="ChEBI" id="CHEBI:33738"/>
        <dbReference type="EC" id="1.2.7.4"/>
    </reaction>
</comment>
<dbReference type="InterPro" id="IPR011254">
    <property type="entry name" value="Prismane-like_sf"/>
</dbReference>
<dbReference type="PANTHER" id="PTHR30109">
    <property type="entry name" value="HYDROXYLAMINE REDUCTASE"/>
    <property type="match status" value="1"/>
</dbReference>
<keyword evidence="4" id="KW-0533">Nickel</keyword>
<accession>A0A0F9HPE4</accession>
<evidence type="ECO:0000256" key="2">
    <source>
        <dbReference type="ARBA" id="ARBA00012819"/>
    </source>
</evidence>
<evidence type="ECO:0000256" key="8">
    <source>
        <dbReference type="ARBA" id="ARBA00023014"/>
    </source>
</evidence>
<name>A0A0F9HPE4_9ZZZZ</name>
<dbReference type="GO" id="GO:0004601">
    <property type="term" value="F:peroxidase activity"/>
    <property type="evidence" value="ECO:0007669"/>
    <property type="project" value="TreeGrafter"/>
</dbReference>
<dbReference type="Gene3D" id="1.20.1270.30">
    <property type="match status" value="1"/>
</dbReference>
<feature type="non-terminal residue" evidence="10">
    <location>
        <position position="539"/>
    </location>
</feature>
<evidence type="ECO:0000256" key="4">
    <source>
        <dbReference type="ARBA" id="ARBA00022596"/>
    </source>
</evidence>
<dbReference type="AlphaFoldDB" id="A0A0F9HPE4"/>
<evidence type="ECO:0000256" key="1">
    <source>
        <dbReference type="ARBA" id="ARBA00001966"/>
    </source>
</evidence>
<evidence type="ECO:0000256" key="7">
    <source>
        <dbReference type="ARBA" id="ARBA00023004"/>
    </source>
</evidence>
<dbReference type="InterPro" id="IPR016101">
    <property type="entry name" value="CO_DH_a-bundle"/>
</dbReference>
<dbReference type="Gene3D" id="3.40.50.2030">
    <property type="match status" value="2"/>
</dbReference>
<evidence type="ECO:0000256" key="3">
    <source>
        <dbReference type="ARBA" id="ARBA00022485"/>
    </source>
</evidence>
<keyword evidence="5" id="KW-0479">Metal-binding</keyword>
<reference evidence="10" key="1">
    <citation type="journal article" date="2015" name="Nature">
        <title>Complex archaea that bridge the gap between prokaryotes and eukaryotes.</title>
        <authorList>
            <person name="Spang A."/>
            <person name="Saw J.H."/>
            <person name="Jorgensen S.L."/>
            <person name="Zaremba-Niedzwiedzka K."/>
            <person name="Martijn J."/>
            <person name="Lind A.E."/>
            <person name="van Eijk R."/>
            <person name="Schleper C."/>
            <person name="Guy L."/>
            <person name="Ettema T.J."/>
        </authorList>
    </citation>
    <scope>NUCLEOTIDE SEQUENCE</scope>
</reference>
<comment type="cofactor">
    <cofactor evidence="1">
        <name>[4Fe-4S] cluster</name>
        <dbReference type="ChEBI" id="CHEBI:49883"/>
    </cofactor>
</comment>
<dbReference type="Pfam" id="PF03063">
    <property type="entry name" value="Prismane"/>
    <property type="match status" value="1"/>
</dbReference>
<dbReference type="GO" id="GO:0006091">
    <property type="term" value="P:generation of precursor metabolites and energy"/>
    <property type="evidence" value="ECO:0007669"/>
    <property type="project" value="InterPro"/>
</dbReference>
<evidence type="ECO:0000256" key="6">
    <source>
        <dbReference type="ARBA" id="ARBA00023002"/>
    </source>
</evidence>
<organism evidence="10">
    <name type="scientific">marine sediment metagenome</name>
    <dbReference type="NCBI Taxonomy" id="412755"/>
    <lineage>
        <taxon>unclassified sequences</taxon>
        <taxon>metagenomes</taxon>
        <taxon>ecological metagenomes</taxon>
    </lineage>
</organism>